<dbReference type="GO" id="GO:0003677">
    <property type="term" value="F:DNA binding"/>
    <property type="evidence" value="ECO:0007669"/>
    <property type="project" value="UniProtKB-KW"/>
</dbReference>
<dbReference type="Proteomes" id="UP000309389">
    <property type="component" value="Unassembled WGS sequence"/>
</dbReference>
<keyword evidence="1" id="KW-0805">Transcription regulation</keyword>
<dbReference type="InterPro" id="IPR036388">
    <property type="entry name" value="WH-like_DNA-bd_sf"/>
</dbReference>
<organism evidence="5 6">
    <name type="scientific">Alteraurantiacibacter aquimixticola</name>
    <dbReference type="NCBI Taxonomy" id="2489173"/>
    <lineage>
        <taxon>Bacteria</taxon>
        <taxon>Pseudomonadati</taxon>
        <taxon>Pseudomonadota</taxon>
        <taxon>Alphaproteobacteria</taxon>
        <taxon>Sphingomonadales</taxon>
        <taxon>Erythrobacteraceae</taxon>
        <taxon>Alteraurantiacibacter</taxon>
    </lineage>
</organism>
<comment type="caution">
    <text evidence="5">The sequence shown here is derived from an EMBL/GenBank/DDBJ whole genome shotgun (WGS) entry which is preliminary data.</text>
</comment>
<sequence length="193" mass="21335">MDTELPAWPGREGAEALLQAQSALDGRARLLLDRSGRLVAACRMAWQLIRKQELLAHIDGQVRAVCEEDARLVASLLEVAEGKRGSACLGLTENVDPLFIHAAATGPDHVCWVLASAQSMHRRELPDLNALFGLTPSEARIIEDLFAGMTPQEIANHHSNSIHTVRVHIKHCYEKMGVNCREEMWVKLQSCAL</sequence>
<name>A0A4T3F597_9SPHN</name>
<evidence type="ECO:0000313" key="5">
    <source>
        <dbReference type="EMBL" id="TIX51554.1"/>
    </source>
</evidence>
<evidence type="ECO:0000256" key="1">
    <source>
        <dbReference type="ARBA" id="ARBA00023015"/>
    </source>
</evidence>
<dbReference type="SUPFAM" id="SSF46894">
    <property type="entry name" value="C-terminal effector domain of the bipartite response regulators"/>
    <property type="match status" value="1"/>
</dbReference>
<dbReference type="OrthoDB" id="7201814at2"/>
<dbReference type="RefSeq" id="WP_136692340.1">
    <property type="nucleotide sequence ID" value="NZ_SSHH01000001.1"/>
</dbReference>
<keyword evidence="2" id="KW-0238">DNA-binding</keyword>
<accession>A0A4T3F597</accession>
<evidence type="ECO:0000313" key="6">
    <source>
        <dbReference type="Proteomes" id="UP000309389"/>
    </source>
</evidence>
<evidence type="ECO:0000259" key="4">
    <source>
        <dbReference type="SMART" id="SM00421"/>
    </source>
</evidence>
<keyword evidence="3" id="KW-0804">Transcription</keyword>
<evidence type="ECO:0000256" key="2">
    <source>
        <dbReference type="ARBA" id="ARBA00023125"/>
    </source>
</evidence>
<dbReference type="PANTHER" id="PTHR44688">
    <property type="entry name" value="DNA-BINDING TRANSCRIPTIONAL ACTIVATOR DEVR_DOSR"/>
    <property type="match status" value="1"/>
</dbReference>
<dbReference type="InterPro" id="IPR000792">
    <property type="entry name" value="Tscrpt_reg_LuxR_C"/>
</dbReference>
<proteinExistence type="predicted"/>
<evidence type="ECO:0000256" key="3">
    <source>
        <dbReference type="ARBA" id="ARBA00023163"/>
    </source>
</evidence>
<keyword evidence="6" id="KW-1185">Reference proteome</keyword>
<dbReference type="GO" id="GO:0006355">
    <property type="term" value="P:regulation of DNA-templated transcription"/>
    <property type="evidence" value="ECO:0007669"/>
    <property type="project" value="InterPro"/>
</dbReference>
<dbReference type="SMART" id="SM00421">
    <property type="entry name" value="HTH_LUXR"/>
    <property type="match status" value="1"/>
</dbReference>
<dbReference type="InterPro" id="IPR016032">
    <property type="entry name" value="Sig_transdc_resp-reg_C-effctor"/>
</dbReference>
<feature type="domain" description="HTH luxR-type" evidence="4">
    <location>
        <begin position="131"/>
        <end position="188"/>
    </location>
</feature>
<dbReference type="Pfam" id="PF00196">
    <property type="entry name" value="GerE"/>
    <property type="match status" value="1"/>
</dbReference>
<dbReference type="Gene3D" id="1.10.10.10">
    <property type="entry name" value="Winged helix-like DNA-binding domain superfamily/Winged helix DNA-binding domain"/>
    <property type="match status" value="1"/>
</dbReference>
<dbReference type="AlphaFoldDB" id="A0A4T3F597"/>
<protein>
    <recommendedName>
        <fullName evidence="4">HTH luxR-type domain-containing protein</fullName>
    </recommendedName>
</protein>
<dbReference type="EMBL" id="SSHH01000001">
    <property type="protein sequence ID" value="TIX51554.1"/>
    <property type="molecule type" value="Genomic_DNA"/>
</dbReference>
<reference evidence="5 6" key="1">
    <citation type="submission" date="2019-04" db="EMBL/GenBank/DDBJ databases">
        <title>Altererythrobacter aquimixticola sp. nov., isolated from sediment of junction between the ocean and a freshwater spring.</title>
        <authorList>
            <person name="Yoon J.-H."/>
        </authorList>
    </citation>
    <scope>NUCLEOTIDE SEQUENCE [LARGE SCALE GENOMIC DNA]</scope>
    <source>
        <strain evidence="5 6">SSKS-13</strain>
    </source>
</reference>
<dbReference type="PANTHER" id="PTHR44688:SF16">
    <property type="entry name" value="DNA-BINDING TRANSCRIPTIONAL ACTIVATOR DEVR_DOSR"/>
    <property type="match status" value="1"/>
</dbReference>
<gene>
    <name evidence="5" type="ORF">E5222_03620</name>
</gene>